<protein>
    <submittedName>
        <fullName evidence="1">Uncharacterized protein</fullName>
    </submittedName>
</protein>
<dbReference type="Proteomes" id="UP000325598">
    <property type="component" value="Unassembled WGS sequence"/>
</dbReference>
<organism evidence="1 2">
    <name type="scientific">Streptomyces angustmyceticus</name>
    <dbReference type="NCBI Taxonomy" id="285578"/>
    <lineage>
        <taxon>Bacteria</taxon>
        <taxon>Bacillati</taxon>
        <taxon>Actinomycetota</taxon>
        <taxon>Actinomycetes</taxon>
        <taxon>Kitasatosporales</taxon>
        <taxon>Streptomycetaceae</taxon>
        <taxon>Streptomyces</taxon>
    </lineage>
</organism>
<evidence type="ECO:0000313" key="2">
    <source>
        <dbReference type="Proteomes" id="UP000325598"/>
    </source>
</evidence>
<gene>
    <name evidence="1" type="ORF">San01_03780</name>
</gene>
<comment type="caution">
    <text evidence="1">The sequence shown here is derived from an EMBL/GenBank/DDBJ whole genome shotgun (WGS) entry which is preliminary data.</text>
</comment>
<accession>A0A5J4L7S6</accession>
<dbReference type="EMBL" id="BLAG01000004">
    <property type="protein sequence ID" value="GES27891.1"/>
    <property type="molecule type" value="Genomic_DNA"/>
</dbReference>
<keyword evidence="2" id="KW-1185">Reference proteome</keyword>
<proteinExistence type="predicted"/>
<reference evidence="1 2" key="1">
    <citation type="submission" date="2019-10" db="EMBL/GenBank/DDBJ databases">
        <title>Whole genome shotgun sequence of Streptomyces angustmyceticus NBRC 3934.</title>
        <authorList>
            <person name="Hosoyama A."/>
            <person name="Ichikawa N."/>
            <person name="Kimura A."/>
            <person name="Kitahashi Y."/>
            <person name="Komaki H."/>
            <person name="Uohara A."/>
        </authorList>
    </citation>
    <scope>NUCLEOTIDE SEQUENCE [LARGE SCALE GENOMIC DNA]</scope>
    <source>
        <strain evidence="1 2">NBRC 3934</strain>
    </source>
</reference>
<name>A0A5J4L7S6_9ACTN</name>
<evidence type="ECO:0000313" key="1">
    <source>
        <dbReference type="EMBL" id="GES27891.1"/>
    </source>
</evidence>
<sequence>MSTPTIPMSAADRAAHEAASFVRVSPEISRAVARYEVAALRVEELAGLDARHMTGAQFDSLALAQDTMAESRQVLEQAGLLHLVDAGSAVTR</sequence>
<dbReference type="AlphaFoldDB" id="A0A5J4L7S6"/>